<dbReference type="SUPFAM" id="SSF52540">
    <property type="entry name" value="P-loop containing nucleoside triphosphate hydrolases"/>
    <property type="match status" value="1"/>
</dbReference>
<keyword evidence="9" id="KW-1185">Reference proteome</keyword>
<feature type="binding site" evidence="6">
    <location>
        <begin position="18"/>
        <end position="25"/>
    </location>
    <ligand>
        <name>ATP</name>
        <dbReference type="ChEBI" id="CHEBI:30616"/>
    </ligand>
</feature>
<comment type="similarity">
    <text evidence="6">Belongs to the ribose 1,5-bisphosphokinase family.</text>
</comment>
<evidence type="ECO:0000256" key="2">
    <source>
        <dbReference type="ARBA" id="ARBA00005069"/>
    </source>
</evidence>
<dbReference type="RefSeq" id="WP_379887058.1">
    <property type="nucleotide sequence ID" value="NZ_JBHSDI010000013.1"/>
</dbReference>
<dbReference type="InterPro" id="IPR012699">
    <property type="entry name" value="PhnN"/>
</dbReference>
<dbReference type="PROSITE" id="PS50052">
    <property type="entry name" value="GUANYLATE_KINASE_2"/>
    <property type="match status" value="1"/>
</dbReference>
<dbReference type="NCBIfam" id="TIGR02322">
    <property type="entry name" value="phosphon_PhnN"/>
    <property type="match status" value="1"/>
</dbReference>
<keyword evidence="3 6" id="KW-0808">Transferase</keyword>
<dbReference type="EC" id="2.7.4.23" evidence="6"/>
<dbReference type="SMART" id="SM00072">
    <property type="entry name" value="GuKc"/>
    <property type="match status" value="1"/>
</dbReference>
<sequence>MTAAKQQDSGGRLFYLMGPSGAGKDSLLDACRGRRVAGHRLRIAPRYITRQEDSVGEDHIALTPEAFRQYRDSGRFALHWQANGQHYGIGTEVDQWLADGDVVLVNGSRARLDQALERYADLVVPVLICVDPENQRQRLLNRGRETPAEIDARIERSRRLQSDMEDRFITIRNDGTLAYATHQLLAVINNQLSDRVLVSG</sequence>
<comment type="catalytic activity">
    <reaction evidence="1 6">
        <text>alpha-D-ribose 1,5-bisphosphate + ATP = 5-phospho-alpha-D-ribose 1-diphosphate + ADP</text>
        <dbReference type="Rhea" id="RHEA:20109"/>
        <dbReference type="ChEBI" id="CHEBI:30616"/>
        <dbReference type="ChEBI" id="CHEBI:58017"/>
        <dbReference type="ChEBI" id="CHEBI:68688"/>
        <dbReference type="ChEBI" id="CHEBI:456216"/>
        <dbReference type="EC" id="2.7.4.23"/>
    </reaction>
</comment>
<dbReference type="EMBL" id="JBHSDI010000013">
    <property type="protein sequence ID" value="MFC4259484.1"/>
    <property type="molecule type" value="Genomic_DNA"/>
</dbReference>
<dbReference type="Proteomes" id="UP001595798">
    <property type="component" value="Unassembled WGS sequence"/>
</dbReference>
<evidence type="ECO:0000256" key="3">
    <source>
        <dbReference type="ARBA" id="ARBA00022679"/>
    </source>
</evidence>
<dbReference type="Gene3D" id="3.40.50.300">
    <property type="entry name" value="P-loop containing nucleotide triphosphate hydrolases"/>
    <property type="match status" value="1"/>
</dbReference>
<evidence type="ECO:0000256" key="5">
    <source>
        <dbReference type="ARBA" id="ARBA00022840"/>
    </source>
</evidence>
<dbReference type="InterPro" id="IPR008145">
    <property type="entry name" value="GK/Ca_channel_bsu"/>
</dbReference>
<keyword evidence="4 6" id="KW-0547">Nucleotide-binding</keyword>
<proteinExistence type="inferred from homology"/>
<protein>
    <recommendedName>
        <fullName evidence="6">Ribose 1,5-bisphosphate phosphokinase PhnN</fullName>
        <ecNumber evidence="6">2.7.4.23</ecNumber>
    </recommendedName>
    <alternativeName>
        <fullName evidence="6">Ribose 1,5-bisphosphokinase</fullName>
    </alternativeName>
</protein>
<evidence type="ECO:0000259" key="7">
    <source>
        <dbReference type="PROSITE" id="PS50052"/>
    </source>
</evidence>
<name>A0ABV8QK27_9GAMM</name>
<dbReference type="InterPro" id="IPR008144">
    <property type="entry name" value="Guanylate_kin-like_dom"/>
</dbReference>
<feature type="domain" description="Guanylate kinase-like" evidence="7">
    <location>
        <begin position="11"/>
        <end position="189"/>
    </location>
</feature>
<comment type="function">
    <text evidence="6">Catalyzes the phosphorylation of ribose 1,5-bisphosphate to 5-phospho-D-ribosyl alpha-1-diphosphate (PRPP).</text>
</comment>
<evidence type="ECO:0000256" key="1">
    <source>
        <dbReference type="ARBA" id="ARBA00000373"/>
    </source>
</evidence>
<reference evidence="9" key="1">
    <citation type="journal article" date="2019" name="Int. J. Syst. Evol. Microbiol.">
        <title>The Global Catalogue of Microorganisms (GCM) 10K type strain sequencing project: providing services to taxonomists for standard genome sequencing and annotation.</title>
        <authorList>
            <consortium name="The Broad Institute Genomics Platform"/>
            <consortium name="The Broad Institute Genome Sequencing Center for Infectious Disease"/>
            <person name="Wu L."/>
            <person name="Ma J."/>
        </authorList>
    </citation>
    <scope>NUCLEOTIDE SEQUENCE [LARGE SCALE GENOMIC DNA]</scope>
    <source>
        <strain evidence="9">CECT 7297</strain>
    </source>
</reference>
<evidence type="ECO:0000313" key="8">
    <source>
        <dbReference type="EMBL" id="MFC4259484.1"/>
    </source>
</evidence>
<dbReference type="PANTHER" id="PTHR23117">
    <property type="entry name" value="GUANYLATE KINASE-RELATED"/>
    <property type="match status" value="1"/>
</dbReference>
<dbReference type="HAMAP" id="MF_00836">
    <property type="entry name" value="PhnN"/>
    <property type="match status" value="1"/>
</dbReference>
<keyword evidence="5 6" id="KW-0067">ATP-binding</keyword>
<dbReference type="InterPro" id="IPR027417">
    <property type="entry name" value="P-loop_NTPase"/>
</dbReference>
<accession>A0ABV8QK27</accession>
<organism evidence="8 9">
    <name type="scientific">Marinobacter lacisalsi</name>
    <dbReference type="NCBI Taxonomy" id="475979"/>
    <lineage>
        <taxon>Bacteria</taxon>
        <taxon>Pseudomonadati</taxon>
        <taxon>Pseudomonadota</taxon>
        <taxon>Gammaproteobacteria</taxon>
        <taxon>Pseudomonadales</taxon>
        <taxon>Marinobacteraceae</taxon>
        <taxon>Marinobacter</taxon>
    </lineage>
</organism>
<dbReference type="NCBIfam" id="NF007485">
    <property type="entry name" value="PRK10078.1"/>
    <property type="match status" value="1"/>
</dbReference>
<comment type="pathway">
    <text evidence="2 6">Metabolic intermediate biosynthesis; 5-phospho-alpha-D-ribose 1-diphosphate biosynthesis; 5-phospho-alpha-D-ribose 1-diphosphate from D-ribose 5-phosphate (route II): step 3/3.</text>
</comment>
<comment type="caution">
    <text evidence="8">The sequence shown here is derived from an EMBL/GenBank/DDBJ whole genome shotgun (WGS) entry which is preliminary data.</text>
</comment>
<dbReference type="PANTHER" id="PTHR23117:SF8">
    <property type="entry name" value="RIBOSE 1,5-BISPHOSPHATE PHOSPHOKINASE PHNN"/>
    <property type="match status" value="1"/>
</dbReference>
<evidence type="ECO:0000256" key="4">
    <source>
        <dbReference type="ARBA" id="ARBA00022741"/>
    </source>
</evidence>
<gene>
    <name evidence="6 8" type="primary">phnN</name>
    <name evidence="8" type="ORF">ACFOZ5_10640</name>
</gene>
<evidence type="ECO:0000313" key="9">
    <source>
        <dbReference type="Proteomes" id="UP001595798"/>
    </source>
</evidence>
<evidence type="ECO:0000256" key="6">
    <source>
        <dbReference type="HAMAP-Rule" id="MF_00836"/>
    </source>
</evidence>